<dbReference type="SUPFAM" id="SSF52540">
    <property type="entry name" value="P-loop containing nucleoside triphosphate hydrolases"/>
    <property type="match status" value="1"/>
</dbReference>
<dbReference type="eggNOG" id="COG0699">
    <property type="taxonomic scope" value="Bacteria"/>
</dbReference>
<dbReference type="RefSeq" id="WP_038085782.1">
    <property type="nucleotide sequence ID" value="NZ_JMIR01000006.1"/>
</dbReference>
<dbReference type="PANTHER" id="PTHR10465:SF0">
    <property type="entry name" value="SARCALUMENIN"/>
    <property type="match status" value="1"/>
</dbReference>
<feature type="domain" description="Dynamin N-terminal" evidence="7">
    <location>
        <begin position="52"/>
        <end position="198"/>
    </location>
</feature>
<dbReference type="GO" id="GO:0016020">
    <property type="term" value="C:membrane"/>
    <property type="evidence" value="ECO:0007669"/>
    <property type="project" value="UniProtKB-SubCell"/>
</dbReference>
<dbReference type="PANTHER" id="PTHR10465">
    <property type="entry name" value="TRANSMEMBRANE GTPASE FZO1"/>
    <property type="match status" value="1"/>
</dbReference>
<gene>
    <name evidence="8" type="ORF">EL26_06690</name>
</gene>
<keyword evidence="2" id="KW-0547">Nucleotide-binding</keyword>
<dbReference type="Proteomes" id="UP000027931">
    <property type="component" value="Unassembled WGS sequence"/>
</dbReference>
<evidence type="ECO:0000256" key="6">
    <source>
        <dbReference type="SAM" id="Phobius"/>
    </source>
</evidence>
<dbReference type="GO" id="GO:0005525">
    <property type="term" value="F:GTP binding"/>
    <property type="evidence" value="ECO:0007669"/>
    <property type="project" value="UniProtKB-KW"/>
</dbReference>
<dbReference type="AlphaFoldDB" id="A0A074MEC9"/>
<dbReference type="InterPro" id="IPR027417">
    <property type="entry name" value="P-loop_NTPase"/>
</dbReference>
<accession>A0A074MEC9</accession>
<name>A0A074MEC9_9BACL</name>
<evidence type="ECO:0000259" key="7">
    <source>
        <dbReference type="Pfam" id="PF00350"/>
    </source>
</evidence>
<dbReference type="STRING" id="1157490.EL26_06690"/>
<dbReference type="InterPro" id="IPR045063">
    <property type="entry name" value="Dynamin_N"/>
</dbReference>
<comment type="caution">
    <text evidence="8">The sequence shown here is derived from an EMBL/GenBank/DDBJ whole genome shotgun (WGS) entry which is preliminary data.</text>
</comment>
<sequence>MIATTHPMLDEKFITLADTYIPLITEQGQSSYRDLFAAKLEKLNTSEFLVPVLGLQGTGKSSLLNALLMKDLVLPVDADETTCIPVEVRYGKRDGEVHVFFRDQDQAVILENPKELELYVHNLYNPGNEKQVTHVVVYSSDELLANQLVLVDLPGVGSLTPRNVESTMSYIERLSAAIFMLRTVPTITKSERAFLASAWPKLTTAWFVQNQWNDETPDEVEDSRAYNLQTLQQIADQYKTGGAVEIRVLNVYQALQARLQHDPKLYEQSGVHEIRELLRDLSLNWQKVLQEEAHQSLLHLIQDLKQTIATRLADFSLSREERLAKYQEQERHHEEKYRYNRNLISEIEEKISAYRTEYEVLAREESKRQTENLRNEMRRIIQGGVVDGHLLNRAYQEQQEYIISDLMEDLSLGVYRMQQDLSAMLGQLQIQDFQGEFTKDGTFHREEAFKFEKAIPHAMNLGSAIGAVFLASAVGGPVGIVVGLVAGLGMGLLGGFLGRKAKSAVNQQRQKYTLRDLEGPLSEFESEVKRIIQSFADHAFVQIEQGLESFVRTQYEILQAEKQQHDEAMFRNEQFDQQMREKLQQDLEWMTQFEVSVLAYSN</sequence>
<keyword evidence="4" id="KW-0342">GTP-binding</keyword>
<comment type="subcellular location">
    <subcellularLocation>
        <location evidence="1">Membrane</location>
    </subcellularLocation>
</comment>
<keyword evidence="9" id="KW-1185">Reference proteome</keyword>
<keyword evidence="5 6" id="KW-0472">Membrane</keyword>
<dbReference type="GO" id="GO:0003924">
    <property type="term" value="F:GTPase activity"/>
    <property type="evidence" value="ECO:0007669"/>
    <property type="project" value="InterPro"/>
</dbReference>
<evidence type="ECO:0000256" key="2">
    <source>
        <dbReference type="ARBA" id="ARBA00022741"/>
    </source>
</evidence>
<evidence type="ECO:0000256" key="4">
    <source>
        <dbReference type="ARBA" id="ARBA00023134"/>
    </source>
</evidence>
<evidence type="ECO:0000256" key="5">
    <source>
        <dbReference type="ARBA" id="ARBA00023136"/>
    </source>
</evidence>
<dbReference type="EMBL" id="JMIR01000006">
    <property type="protein sequence ID" value="KEO84147.1"/>
    <property type="molecule type" value="Genomic_DNA"/>
</dbReference>
<dbReference type="Pfam" id="PF00350">
    <property type="entry name" value="Dynamin_N"/>
    <property type="match status" value="1"/>
</dbReference>
<proteinExistence type="predicted"/>
<evidence type="ECO:0000256" key="1">
    <source>
        <dbReference type="ARBA" id="ARBA00004370"/>
    </source>
</evidence>
<protein>
    <recommendedName>
        <fullName evidence="7">Dynamin N-terminal domain-containing protein</fullName>
    </recommendedName>
</protein>
<keyword evidence="6" id="KW-0812">Transmembrane</keyword>
<reference evidence="8 9" key="1">
    <citation type="journal article" date="2013" name="Int. J. Syst. Evol. Microbiol.">
        <title>Tumebacillus flagellatus sp. nov., an alpha-amylase/pullulanase-producing bacterium isolated from cassava wastewater.</title>
        <authorList>
            <person name="Wang Q."/>
            <person name="Xie N."/>
            <person name="Qin Y."/>
            <person name="Shen N."/>
            <person name="Zhu J."/>
            <person name="Mi H."/>
            <person name="Huang R."/>
        </authorList>
    </citation>
    <scope>NUCLEOTIDE SEQUENCE [LARGE SCALE GENOMIC DNA]</scope>
    <source>
        <strain evidence="8 9">GST4</strain>
    </source>
</reference>
<evidence type="ECO:0000313" key="9">
    <source>
        <dbReference type="Proteomes" id="UP000027931"/>
    </source>
</evidence>
<keyword evidence="6" id="KW-1133">Transmembrane helix</keyword>
<dbReference type="OrthoDB" id="2724383at2"/>
<feature type="transmembrane region" description="Helical" evidence="6">
    <location>
        <begin position="464"/>
        <end position="493"/>
    </location>
</feature>
<keyword evidence="3" id="KW-0378">Hydrolase</keyword>
<dbReference type="Gene3D" id="3.40.50.300">
    <property type="entry name" value="P-loop containing nucleotide triphosphate hydrolases"/>
    <property type="match status" value="1"/>
</dbReference>
<evidence type="ECO:0000256" key="3">
    <source>
        <dbReference type="ARBA" id="ARBA00022801"/>
    </source>
</evidence>
<organism evidence="8 9">
    <name type="scientific">Tumebacillus flagellatus</name>
    <dbReference type="NCBI Taxonomy" id="1157490"/>
    <lineage>
        <taxon>Bacteria</taxon>
        <taxon>Bacillati</taxon>
        <taxon>Bacillota</taxon>
        <taxon>Bacilli</taxon>
        <taxon>Bacillales</taxon>
        <taxon>Alicyclobacillaceae</taxon>
        <taxon>Tumebacillus</taxon>
    </lineage>
</organism>
<dbReference type="InterPro" id="IPR027094">
    <property type="entry name" value="Mitofusin_fam"/>
</dbReference>
<evidence type="ECO:0000313" key="8">
    <source>
        <dbReference type="EMBL" id="KEO84147.1"/>
    </source>
</evidence>